<dbReference type="AlphaFoldDB" id="A0A4Y9PKT9"/>
<sequence length="296" mass="33354">MRAQFKNTVSELAAHDDSIVIVLGDISVYMFKDFWEKHPNRFYNMGICENTLVSVTAGLSSQGFNPFVHTICPFLTDRSLEQIKLDMCYNNFAGNIVTCGATFDYAWDGATHHAYTDLASLRMLPNMEVLHLGSKREVDALIRSQYNSPRPTYYRLSDHPHTIETNTEFGKGTVLKNEGAPLTVMTAGPILTNVMEACRDLPVNLVYFHTLKPIDKALIEQFRDTEILVVHDAYGLYEAISEVPALRMRYHGLPDAFCGWYGTVQDIRKRIGLDPASIRGAVQTRLADRSQGARVR</sequence>
<evidence type="ECO:0000313" key="3">
    <source>
        <dbReference type="Proteomes" id="UP000297700"/>
    </source>
</evidence>
<name>A0A4Y9PKT9_9BRAD</name>
<gene>
    <name evidence="2" type="ORF">E4K64_00255</name>
</gene>
<dbReference type="CDD" id="cd07033">
    <property type="entry name" value="TPP_PYR_DXS_TK_like"/>
    <property type="match status" value="1"/>
</dbReference>
<dbReference type="InterPro" id="IPR051157">
    <property type="entry name" value="PDH/Transketolase"/>
</dbReference>
<dbReference type="RefSeq" id="WP_135161638.1">
    <property type="nucleotide sequence ID" value="NZ_SPQS01000001.1"/>
</dbReference>
<feature type="domain" description="Transketolase-like pyrimidine-binding" evidence="1">
    <location>
        <begin position="1"/>
        <end position="163"/>
    </location>
</feature>
<dbReference type="SMART" id="SM00861">
    <property type="entry name" value="Transket_pyr"/>
    <property type="match status" value="1"/>
</dbReference>
<comment type="caution">
    <text evidence="2">The sequence shown here is derived from an EMBL/GenBank/DDBJ whole genome shotgun (WGS) entry which is preliminary data.</text>
</comment>
<evidence type="ECO:0000259" key="1">
    <source>
        <dbReference type="SMART" id="SM00861"/>
    </source>
</evidence>
<evidence type="ECO:0000313" key="2">
    <source>
        <dbReference type="EMBL" id="TFV80307.1"/>
    </source>
</evidence>
<dbReference type="Pfam" id="PF02779">
    <property type="entry name" value="Transket_pyr"/>
    <property type="match status" value="1"/>
</dbReference>
<dbReference type="InterPro" id="IPR009014">
    <property type="entry name" value="Transketo_C/PFOR_II"/>
</dbReference>
<dbReference type="EMBL" id="SPQS01000001">
    <property type="protein sequence ID" value="TFV80307.1"/>
    <property type="molecule type" value="Genomic_DNA"/>
</dbReference>
<dbReference type="Gene3D" id="3.40.50.920">
    <property type="match status" value="1"/>
</dbReference>
<organism evidence="2 3">
    <name type="scientific">Bradyrhizobium frederickii</name>
    <dbReference type="NCBI Taxonomy" id="2560054"/>
    <lineage>
        <taxon>Bacteria</taxon>
        <taxon>Pseudomonadati</taxon>
        <taxon>Pseudomonadota</taxon>
        <taxon>Alphaproteobacteria</taxon>
        <taxon>Hyphomicrobiales</taxon>
        <taxon>Nitrobacteraceae</taxon>
        <taxon>Bradyrhizobium</taxon>
    </lineage>
</organism>
<dbReference type="SUPFAM" id="SSF52518">
    <property type="entry name" value="Thiamin diphosphate-binding fold (THDP-binding)"/>
    <property type="match status" value="1"/>
</dbReference>
<reference evidence="2 3" key="1">
    <citation type="submission" date="2019-03" db="EMBL/GenBank/DDBJ databases">
        <title>Bradyrhizobium strains diversity.</title>
        <authorList>
            <person name="Urquiaga M.C.O."/>
            <person name="Hungria M."/>
            <person name="Delamuta J.R.M."/>
            <person name="Klepa M.S."/>
        </authorList>
    </citation>
    <scope>NUCLEOTIDE SEQUENCE [LARGE SCALE GENOMIC DNA]</scope>
    <source>
        <strain evidence="2 3">CNPSo 3426</strain>
    </source>
</reference>
<dbReference type="SUPFAM" id="SSF52922">
    <property type="entry name" value="TK C-terminal domain-like"/>
    <property type="match status" value="1"/>
</dbReference>
<dbReference type="InterPro" id="IPR005475">
    <property type="entry name" value="Transketolase-like_Pyr-bd"/>
</dbReference>
<dbReference type="PANTHER" id="PTHR43825">
    <property type="entry name" value="PYRUVATE DEHYDROGENASE E1 COMPONENT"/>
    <property type="match status" value="1"/>
</dbReference>
<proteinExistence type="predicted"/>
<dbReference type="InterPro" id="IPR029061">
    <property type="entry name" value="THDP-binding"/>
</dbReference>
<protein>
    <recommendedName>
        <fullName evidence="1">Transketolase-like pyrimidine-binding domain-containing protein</fullName>
    </recommendedName>
</protein>
<dbReference type="Gene3D" id="3.40.50.970">
    <property type="match status" value="1"/>
</dbReference>
<accession>A0A4Y9PKT9</accession>
<dbReference type="PANTHER" id="PTHR43825:SF5">
    <property type="entry name" value="HYPOTHETICAL TRANSKETOLASE FAMILY PROTEIN"/>
    <property type="match status" value="1"/>
</dbReference>
<dbReference type="Proteomes" id="UP000297700">
    <property type="component" value="Unassembled WGS sequence"/>
</dbReference>